<dbReference type="RefSeq" id="WP_184745224.1">
    <property type="nucleotide sequence ID" value="NZ_JACHGJ010000002.1"/>
</dbReference>
<comment type="caution">
    <text evidence="1">The sequence shown here is derived from an EMBL/GenBank/DDBJ whole genome shotgun (WGS) entry which is preliminary data.</text>
</comment>
<proteinExistence type="predicted"/>
<evidence type="ECO:0000313" key="1">
    <source>
        <dbReference type="EMBL" id="MBB6479735.1"/>
    </source>
</evidence>
<dbReference type="Proteomes" id="UP000587760">
    <property type="component" value="Unassembled WGS sequence"/>
</dbReference>
<keyword evidence="2" id="KW-1185">Reference proteome</keyword>
<dbReference type="EMBL" id="JACHGJ010000002">
    <property type="protein sequence ID" value="MBB6479735.1"/>
    <property type="molecule type" value="Genomic_DNA"/>
</dbReference>
<accession>A0A841R7B3</accession>
<gene>
    <name evidence="1" type="ORF">HNR50_001393</name>
</gene>
<dbReference type="AlphaFoldDB" id="A0A841R7B3"/>
<protein>
    <submittedName>
        <fullName evidence="1">Uncharacterized protein</fullName>
    </submittedName>
</protein>
<dbReference type="PROSITE" id="PS51257">
    <property type="entry name" value="PROKAR_LIPOPROTEIN"/>
    <property type="match status" value="1"/>
</dbReference>
<evidence type="ECO:0000313" key="2">
    <source>
        <dbReference type="Proteomes" id="UP000587760"/>
    </source>
</evidence>
<reference evidence="1 2" key="1">
    <citation type="submission" date="2020-08" db="EMBL/GenBank/DDBJ databases">
        <title>Genomic Encyclopedia of Type Strains, Phase IV (KMG-IV): sequencing the most valuable type-strain genomes for metagenomic binning, comparative biology and taxonomic classification.</title>
        <authorList>
            <person name="Goeker M."/>
        </authorList>
    </citation>
    <scope>NUCLEOTIDE SEQUENCE [LARGE SCALE GENOMIC DNA]</scope>
    <source>
        <strain evidence="1 2">DSM 2461</strain>
    </source>
</reference>
<name>A0A841R7B3_9SPIO</name>
<organism evidence="1 2">
    <name type="scientific">Spirochaeta isovalerica</name>
    <dbReference type="NCBI Taxonomy" id="150"/>
    <lineage>
        <taxon>Bacteria</taxon>
        <taxon>Pseudomonadati</taxon>
        <taxon>Spirochaetota</taxon>
        <taxon>Spirochaetia</taxon>
        <taxon>Spirochaetales</taxon>
        <taxon>Spirochaetaceae</taxon>
        <taxon>Spirochaeta</taxon>
    </lineage>
</organism>
<sequence length="460" mass="50665">MKKGLIKSLILMIFLSSCSGLLWDVREGGDLTLSISNPFYQPGRSASSRALALQGQYIYIELALINDQAAYDADSAKAVTGNGTWVETAWGGHAIVTLSLDLSTLDETIEATFVDVPRDQELNARAFLEENETIFTAGIQGGYNTDMDYDEILDYAICQTFIPAGGTYAEAQWIPVSTDELNDNFLVLPIRPYDFTNNQLYSVDTGEVSSNTASYIDSSTPFLEVSEPEPGKTAFNAFDAYLEYDYLRDIALFVAVEASFTVPTILPGYVMMYDELGNPVDTIFGDAFPGNLVTEYRSFMIGYPDVDDSYVMSEYFIGSTVFPTAVEMSWTYFPSGSYDVSYGLLIDISPEAQHTTNSPYNLVINWNPVSGLEVDELEFKILHLVGSSSLIGSDIDTISKINALSPTLVSDWATYTALTYTDSNIGASDSVNDWVIILGRASSNSQSFIYARTQIWDNSI</sequence>